<sequence length="306" mass="34964">MSTPSEQEFAELFVLLADARLTNELALGALTLVVLEHIKGFPDEVELVWKTRRSLFNFLYLFIRYFTLLVIGINISFMMKTEWSDHTCRAFIFEELILTTIIVWLSELVLVIRVWILYQRSRTLLYFLAALLVADLIAYLTVGIYTVKPIKEYVHVGPLLRGCYSLYVPRFFAFYAIPPLVMAISMFLLTAYKCGSTVIVLGFRRAPIITVFMRDGLFWFLALVAIGVIDLVIWNRGRPSLAEIIVLPATAATAIISTRVILNLKQMTAEASNTTAQRYRDSTMGTELEVRKPTRVARVDWEAIEE</sequence>
<evidence type="ECO:0000259" key="2">
    <source>
        <dbReference type="Pfam" id="PF20151"/>
    </source>
</evidence>
<dbReference type="EMBL" id="JAWWNJ010000003">
    <property type="protein sequence ID" value="KAK7059980.1"/>
    <property type="molecule type" value="Genomic_DNA"/>
</dbReference>
<feature type="transmembrane region" description="Helical" evidence="1">
    <location>
        <begin position="96"/>
        <end position="118"/>
    </location>
</feature>
<feature type="transmembrane region" description="Helical" evidence="1">
    <location>
        <begin position="240"/>
        <end position="262"/>
    </location>
</feature>
<feature type="transmembrane region" description="Helical" evidence="1">
    <location>
        <begin position="183"/>
        <end position="204"/>
    </location>
</feature>
<reference evidence="3 4" key="1">
    <citation type="journal article" date="2024" name="J Genomics">
        <title>Draft genome sequencing and assembly of Favolaschia claudopus CIRM-BRFM 2984 isolated from oak limbs.</title>
        <authorList>
            <person name="Navarro D."/>
            <person name="Drula E."/>
            <person name="Chaduli D."/>
            <person name="Cazenave R."/>
            <person name="Ahrendt S."/>
            <person name="Wang J."/>
            <person name="Lipzen A."/>
            <person name="Daum C."/>
            <person name="Barry K."/>
            <person name="Grigoriev I.V."/>
            <person name="Favel A."/>
            <person name="Rosso M.N."/>
            <person name="Martin F."/>
        </authorList>
    </citation>
    <scope>NUCLEOTIDE SEQUENCE [LARGE SCALE GENOMIC DNA]</scope>
    <source>
        <strain evidence="3 4">CIRM-BRFM 2984</strain>
    </source>
</reference>
<accession>A0AAW0E841</accession>
<dbReference type="InterPro" id="IPR045340">
    <property type="entry name" value="DUF6533"/>
</dbReference>
<comment type="caution">
    <text evidence="3">The sequence shown here is derived from an EMBL/GenBank/DDBJ whole genome shotgun (WGS) entry which is preliminary data.</text>
</comment>
<keyword evidence="1" id="KW-0812">Transmembrane</keyword>
<evidence type="ECO:0000313" key="3">
    <source>
        <dbReference type="EMBL" id="KAK7059980.1"/>
    </source>
</evidence>
<evidence type="ECO:0000313" key="4">
    <source>
        <dbReference type="Proteomes" id="UP001362999"/>
    </source>
</evidence>
<feature type="transmembrane region" description="Helical" evidence="1">
    <location>
        <begin position="124"/>
        <end position="147"/>
    </location>
</feature>
<proteinExistence type="predicted"/>
<evidence type="ECO:0000256" key="1">
    <source>
        <dbReference type="SAM" id="Phobius"/>
    </source>
</evidence>
<organism evidence="3 4">
    <name type="scientific">Favolaschia claudopus</name>
    <dbReference type="NCBI Taxonomy" id="2862362"/>
    <lineage>
        <taxon>Eukaryota</taxon>
        <taxon>Fungi</taxon>
        <taxon>Dikarya</taxon>
        <taxon>Basidiomycota</taxon>
        <taxon>Agaricomycotina</taxon>
        <taxon>Agaricomycetes</taxon>
        <taxon>Agaricomycetidae</taxon>
        <taxon>Agaricales</taxon>
        <taxon>Marasmiineae</taxon>
        <taxon>Mycenaceae</taxon>
        <taxon>Favolaschia</taxon>
    </lineage>
</organism>
<feature type="domain" description="DUF6533" evidence="2">
    <location>
        <begin position="26"/>
        <end position="69"/>
    </location>
</feature>
<dbReference type="Proteomes" id="UP001362999">
    <property type="component" value="Unassembled WGS sequence"/>
</dbReference>
<feature type="transmembrane region" description="Helical" evidence="1">
    <location>
        <begin position="55"/>
        <end position="75"/>
    </location>
</feature>
<feature type="transmembrane region" description="Helical" evidence="1">
    <location>
        <begin position="216"/>
        <end position="234"/>
    </location>
</feature>
<protein>
    <recommendedName>
        <fullName evidence="2">DUF6533 domain-containing protein</fullName>
    </recommendedName>
</protein>
<dbReference type="AlphaFoldDB" id="A0AAW0E841"/>
<gene>
    <name evidence="3" type="ORF">R3P38DRAFT_976366</name>
</gene>
<dbReference type="Pfam" id="PF20151">
    <property type="entry name" value="DUF6533"/>
    <property type="match status" value="1"/>
</dbReference>
<keyword evidence="1" id="KW-0472">Membrane</keyword>
<keyword evidence="4" id="KW-1185">Reference proteome</keyword>
<name>A0AAW0E841_9AGAR</name>
<keyword evidence="1" id="KW-1133">Transmembrane helix</keyword>